<dbReference type="PROSITE" id="PS50850">
    <property type="entry name" value="MFS"/>
    <property type="match status" value="1"/>
</dbReference>
<feature type="transmembrane region" description="Helical" evidence="6">
    <location>
        <begin position="152"/>
        <end position="170"/>
    </location>
</feature>
<dbReference type="OrthoDB" id="9812221at2"/>
<feature type="transmembrane region" description="Helical" evidence="6">
    <location>
        <begin position="295"/>
        <end position="315"/>
    </location>
</feature>
<dbReference type="InterPro" id="IPR020846">
    <property type="entry name" value="MFS_dom"/>
</dbReference>
<keyword evidence="5 6" id="KW-0472">Membrane</keyword>
<comment type="subcellular location">
    <subcellularLocation>
        <location evidence="1">Membrane</location>
        <topology evidence="1">Multi-pass membrane protein</topology>
    </subcellularLocation>
</comment>
<dbReference type="Pfam" id="PF07690">
    <property type="entry name" value="MFS_1"/>
    <property type="match status" value="1"/>
</dbReference>
<evidence type="ECO:0000256" key="1">
    <source>
        <dbReference type="ARBA" id="ARBA00004141"/>
    </source>
</evidence>
<dbReference type="Proteomes" id="UP000319732">
    <property type="component" value="Unassembled WGS sequence"/>
</dbReference>
<feature type="transmembrane region" description="Helical" evidence="6">
    <location>
        <begin position="327"/>
        <end position="351"/>
    </location>
</feature>
<gene>
    <name evidence="8" type="ORF">FKG94_12570</name>
</gene>
<accession>A0A545TP07</accession>
<sequence length="386" mass="41045">MALLTSLVALSIDAMLPALPEIGRDLLAGDVNNNQLVVSVLFFGLALGLFLYGPLSDSIGRKPAVFIGMGIFIAGCLLAIFATDFRTMLLGRLLQGIGLGAPRVVAIALIRDLYEGAAMARVMSFITTLFIAVPMVAPALGQGILLVSDWRMIFWVILLLGVVSLCWFAIRQPETLPPSRRAPFSPRCLGAAAREVFANRIALGYTLAAGAIFSAFLAYLSTVQQIFQQQYALANWFPLIFAGLAFAVGSASYLNGRLVMRLGMQWIVRRSLLLLAGVSLLFLAPAHYFAGHPPLWLLLAYLAVALFCAGLLFGNINALAMEPLGHIAGMGAAVVGSLSTLMSLPVGIAIARVYAGSVMPIVAGFAVGAIVTLLLVNWAERGRPTP</sequence>
<evidence type="ECO:0000256" key="2">
    <source>
        <dbReference type="ARBA" id="ARBA00022448"/>
    </source>
</evidence>
<dbReference type="CDD" id="cd17320">
    <property type="entry name" value="MFS_MdfA_MDR_like"/>
    <property type="match status" value="1"/>
</dbReference>
<dbReference type="InterPro" id="IPR036259">
    <property type="entry name" value="MFS_trans_sf"/>
</dbReference>
<evidence type="ECO:0000259" key="7">
    <source>
        <dbReference type="PROSITE" id="PS50850"/>
    </source>
</evidence>
<keyword evidence="4 6" id="KW-1133">Transmembrane helix</keyword>
<feature type="transmembrane region" description="Helical" evidence="6">
    <location>
        <begin position="89"/>
        <end position="110"/>
    </location>
</feature>
<feature type="transmembrane region" description="Helical" evidence="6">
    <location>
        <begin position="267"/>
        <end position="289"/>
    </location>
</feature>
<evidence type="ECO:0000256" key="4">
    <source>
        <dbReference type="ARBA" id="ARBA00022989"/>
    </source>
</evidence>
<keyword evidence="3 6" id="KW-0812">Transmembrane</keyword>
<dbReference type="GO" id="GO:0022857">
    <property type="term" value="F:transmembrane transporter activity"/>
    <property type="evidence" value="ECO:0007669"/>
    <property type="project" value="InterPro"/>
</dbReference>
<dbReference type="AlphaFoldDB" id="A0A545TP07"/>
<dbReference type="Gene3D" id="1.20.1720.10">
    <property type="entry name" value="Multidrug resistance protein D"/>
    <property type="match status" value="1"/>
</dbReference>
<protein>
    <submittedName>
        <fullName evidence="8">Multidrug effflux MFS transporter</fullName>
    </submittedName>
</protein>
<evidence type="ECO:0000256" key="5">
    <source>
        <dbReference type="ARBA" id="ARBA00023136"/>
    </source>
</evidence>
<dbReference type="PANTHER" id="PTHR23502:SF132">
    <property type="entry name" value="POLYAMINE TRANSPORTER 2-RELATED"/>
    <property type="match status" value="1"/>
</dbReference>
<comment type="caution">
    <text evidence="8">The sequence shown here is derived from an EMBL/GenBank/DDBJ whole genome shotgun (WGS) entry which is preliminary data.</text>
</comment>
<evidence type="ECO:0000313" key="8">
    <source>
        <dbReference type="EMBL" id="TQV78942.1"/>
    </source>
</evidence>
<feature type="domain" description="Major facilitator superfamily (MFS) profile" evidence="7">
    <location>
        <begin position="1"/>
        <end position="381"/>
    </location>
</feature>
<feature type="transmembrane region" description="Helical" evidence="6">
    <location>
        <begin position="233"/>
        <end position="255"/>
    </location>
</feature>
<feature type="transmembrane region" description="Helical" evidence="6">
    <location>
        <begin position="36"/>
        <end position="52"/>
    </location>
</feature>
<organism evidence="8 9">
    <name type="scientific">Exilibacterium tricleocarpae</name>
    <dbReference type="NCBI Taxonomy" id="2591008"/>
    <lineage>
        <taxon>Bacteria</taxon>
        <taxon>Pseudomonadati</taxon>
        <taxon>Pseudomonadota</taxon>
        <taxon>Gammaproteobacteria</taxon>
        <taxon>Cellvibrionales</taxon>
        <taxon>Cellvibrionaceae</taxon>
        <taxon>Exilibacterium</taxon>
    </lineage>
</organism>
<name>A0A545TP07_9GAMM</name>
<feature type="transmembrane region" description="Helical" evidence="6">
    <location>
        <begin position="122"/>
        <end position="140"/>
    </location>
</feature>
<evidence type="ECO:0000256" key="6">
    <source>
        <dbReference type="SAM" id="Phobius"/>
    </source>
</evidence>
<feature type="transmembrane region" description="Helical" evidence="6">
    <location>
        <begin position="64"/>
        <end position="83"/>
    </location>
</feature>
<evidence type="ECO:0000256" key="3">
    <source>
        <dbReference type="ARBA" id="ARBA00022692"/>
    </source>
</evidence>
<feature type="transmembrane region" description="Helical" evidence="6">
    <location>
        <begin position="202"/>
        <end position="221"/>
    </location>
</feature>
<keyword evidence="2" id="KW-0813">Transport</keyword>
<dbReference type="GO" id="GO:0005886">
    <property type="term" value="C:plasma membrane"/>
    <property type="evidence" value="ECO:0007669"/>
    <property type="project" value="TreeGrafter"/>
</dbReference>
<evidence type="ECO:0000313" key="9">
    <source>
        <dbReference type="Proteomes" id="UP000319732"/>
    </source>
</evidence>
<reference evidence="8 9" key="1">
    <citation type="submission" date="2019-06" db="EMBL/GenBank/DDBJ databases">
        <title>Whole genome sequence for Cellvibrionaceae sp. R142.</title>
        <authorList>
            <person name="Wang G."/>
        </authorList>
    </citation>
    <scope>NUCLEOTIDE SEQUENCE [LARGE SCALE GENOMIC DNA]</scope>
    <source>
        <strain evidence="8 9">R142</strain>
    </source>
</reference>
<keyword evidence="9" id="KW-1185">Reference proteome</keyword>
<dbReference type="SUPFAM" id="SSF103473">
    <property type="entry name" value="MFS general substrate transporter"/>
    <property type="match status" value="1"/>
</dbReference>
<dbReference type="InterPro" id="IPR011701">
    <property type="entry name" value="MFS"/>
</dbReference>
<dbReference type="EMBL" id="VHSG01000012">
    <property type="protein sequence ID" value="TQV78942.1"/>
    <property type="molecule type" value="Genomic_DNA"/>
</dbReference>
<feature type="transmembrane region" description="Helical" evidence="6">
    <location>
        <begin position="357"/>
        <end position="379"/>
    </location>
</feature>
<proteinExistence type="predicted"/>
<dbReference type="PANTHER" id="PTHR23502">
    <property type="entry name" value="MAJOR FACILITATOR SUPERFAMILY"/>
    <property type="match status" value="1"/>
</dbReference>